<keyword evidence="4" id="KW-1185">Reference proteome</keyword>
<dbReference type="InterPro" id="IPR050570">
    <property type="entry name" value="Cell_wall_metabolism_enzyme"/>
</dbReference>
<name>A0A1H6BZK6_9HYPH</name>
<evidence type="ECO:0000313" key="4">
    <source>
        <dbReference type="Proteomes" id="UP000236743"/>
    </source>
</evidence>
<dbReference type="Pfam" id="PF01551">
    <property type="entry name" value="Peptidase_M23"/>
    <property type="match status" value="1"/>
</dbReference>
<proteinExistence type="predicted"/>
<feature type="chain" id="PRO_5009294261" evidence="1">
    <location>
        <begin position="25"/>
        <end position="333"/>
    </location>
</feature>
<dbReference type="GO" id="GO:0004222">
    <property type="term" value="F:metalloendopeptidase activity"/>
    <property type="evidence" value="ECO:0007669"/>
    <property type="project" value="TreeGrafter"/>
</dbReference>
<dbReference type="AlphaFoldDB" id="A0A1H6BZK6"/>
<feature type="domain" description="M23ase beta-sheet core" evidence="2">
    <location>
        <begin position="69"/>
        <end position="186"/>
    </location>
</feature>
<accession>A0A1H6BZK6</accession>
<dbReference type="PANTHER" id="PTHR21666">
    <property type="entry name" value="PEPTIDASE-RELATED"/>
    <property type="match status" value="1"/>
</dbReference>
<feature type="signal peptide" evidence="1">
    <location>
        <begin position="1"/>
        <end position="24"/>
    </location>
</feature>
<sequence length="333" mass="35766">MDRVGICRAAALAFCLAWATGAVAEGPPLLELPVACDIGRSCFIQYYVDSDPEPSAKDHTCGSLSYDGHNGTDFRLPTMAAQQAGVDVLAAASGRVLRRRDGMADTSVREAGRASVKDSECGNAVVIEHAAGWETQYCHMAKGSLRVEVGDRVEARQAIGRIGLSGLTEYPHLHFIVRHGGKIADPFAYGAPPNSCGAGRSLWQPSLQPLLAYRQRGILNAGFAAAPVTMATVESGDLDRKRPNIDATALVAYVRGIGLKAGDVQSLVVEGPSGQTIAENRAQPLQRDQAQTLIFAGLKRPAGGWDRRFFQARYVVLHEGKLVLERIFDIDLQ</sequence>
<dbReference type="InterPro" id="IPR016047">
    <property type="entry name" value="M23ase_b-sheet_dom"/>
</dbReference>
<evidence type="ECO:0000313" key="3">
    <source>
        <dbReference type="EMBL" id="SEG65865.1"/>
    </source>
</evidence>
<keyword evidence="1" id="KW-0732">Signal</keyword>
<dbReference type="Gene3D" id="2.70.70.10">
    <property type="entry name" value="Glucose Permease (Domain IIA)"/>
    <property type="match status" value="1"/>
</dbReference>
<dbReference type="EMBL" id="FNUY01000008">
    <property type="protein sequence ID" value="SEG65865.1"/>
    <property type="molecule type" value="Genomic_DNA"/>
</dbReference>
<evidence type="ECO:0000256" key="1">
    <source>
        <dbReference type="SAM" id="SignalP"/>
    </source>
</evidence>
<dbReference type="Proteomes" id="UP000236743">
    <property type="component" value="Unassembled WGS sequence"/>
</dbReference>
<dbReference type="InterPro" id="IPR011055">
    <property type="entry name" value="Dup_hybrid_motif"/>
</dbReference>
<dbReference type="CDD" id="cd12797">
    <property type="entry name" value="M23_peptidase"/>
    <property type="match status" value="1"/>
</dbReference>
<dbReference type="PANTHER" id="PTHR21666:SF270">
    <property type="entry name" value="MUREIN HYDROLASE ACTIVATOR ENVC"/>
    <property type="match status" value="1"/>
</dbReference>
<gene>
    <name evidence="3" type="ORF">SAMN04488115_108217</name>
</gene>
<dbReference type="SUPFAM" id="SSF51261">
    <property type="entry name" value="Duplicated hybrid motif"/>
    <property type="match status" value="1"/>
</dbReference>
<evidence type="ECO:0000259" key="2">
    <source>
        <dbReference type="Pfam" id="PF01551"/>
    </source>
</evidence>
<organism evidence="3 4">
    <name type="scientific">Bosea lathyri</name>
    <dbReference type="NCBI Taxonomy" id="1036778"/>
    <lineage>
        <taxon>Bacteria</taxon>
        <taxon>Pseudomonadati</taxon>
        <taxon>Pseudomonadota</taxon>
        <taxon>Alphaproteobacteria</taxon>
        <taxon>Hyphomicrobiales</taxon>
        <taxon>Boseaceae</taxon>
        <taxon>Bosea</taxon>
    </lineage>
</organism>
<reference evidence="3 4" key="1">
    <citation type="submission" date="2016-10" db="EMBL/GenBank/DDBJ databases">
        <authorList>
            <person name="de Groot N.N."/>
        </authorList>
    </citation>
    <scope>NUCLEOTIDE SEQUENCE [LARGE SCALE GENOMIC DNA]</scope>
    <source>
        <strain evidence="3 4">DSM 26656</strain>
    </source>
</reference>
<protein>
    <submittedName>
        <fullName evidence="3">Peptidase family M23</fullName>
    </submittedName>
</protein>